<dbReference type="InterPro" id="IPR055187">
    <property type="entry name" value="C2CH-3rd_BIRD-IDD"/>
</dbReference>
<evidence type="ECO:0000313" key="11">
    <source>
        <dbReference type="EMBL" id="CAA2956846.1"/>
    </source>
</evidence>
<dbReference type="FunFam" id="3.30.160.60:FF:000131">
    <property type="entry name" value="protein indeterminate-domain 5, chloroplastic-like"/>
    <property type="match status" value="1"/>
</dbReference>
<dbReference type="Pfam" id="PF00096">
    <property type="entry name" value="zf-C2H2"/>
    <property type="match status" value="1"/>
</dbReference>
<evidence type="ECO:0000313" key="12">
    <source>
        <dbReference type="Proteomes" id="UP000594638"/>
    </source>
</evidence>
<dbReference type="SMART" id="SM00355">
    <property type="entry name" value="ZnF_C2H2"/>
    <property type="match status" value="3"/>
</dbReference>
<keyword evidence="3 8" id="KW-0863">Zinc-finger</keyword>
<dbReference type="Pfam" id="PF22995">
    <property type="entry name" value="C2CH-3rd_BIRD-IDD"/>
    <property type="match status" value="1"/>
</dbReference>
<evidence type="ECO:0000256" key="9">
    <source>
        <dbReference type="SAM" id="MobiDB-lite"/>
    </source>
</evidence>
<dbReference type="PROSITE" id="PS00028">
    <property type="entry name" value="ZINC_FINGER_C2H2_1"/>
    <property type="match status" value="1"/>
</dbReference>
<dbReference type="SUPFAM" id="SSF57667">
    <property type="entry name" value="beta-beta-alpha zinc fingers"/>
    <property type="match status" value="1"/>
</dbReference>
<organism evidence="11 12">
    <name type="scientific">Olea europaea subsp. europaea</name>
    <dbReference type="NCBI Taxonomy" id="158383"/>
    <lineage>
        <taxon>Eukaryota</taxon>
        <taxon>Viridiplantae</taxon>
        <taxon>Streptophyta</taxon>
        <taxon>Embryophyta</taxon>
        <taxon>Tracheophyta</taxon>
        <taxon>Spermatophyta</taxon>
        <taxon>Magnoliopsida</taxon>
        <taxon>eudicotyledons</taxon>
        <taxon>Gunneridae</taxon>
        <taxon>Pentapetalae</taxon>
        <taxon>asterids</taxon>
        <taxon>lamiids</taxon>
        <taxon>Lamiales</taxon>
        <taxon>Oleaceae</taxon>
        <taxon>Oleeae</taxon>
        <taxon>Olea</taxon>
    </lineage>
</organism>
<reference evidence="11 12" key="1">
    <citation type="submission" date="2019-12" db="EMBL/GenBank/DDBJ databases">
        <authorList>
            <person name="Alioto T."/>
            <person name="Alioto T."/>
            <person name="Gomez Garrido J."/>
        </authorList>
    </citation>
    <scope>NUCLEOTIDE SEQUENCE [LARGE SCALE GENOMIC DNA]</scope>
</reference>
<dbReference type="Pfam" id="PF22992">
    <property type="entry name" value="C2CH-4th_BIRD-IDD"/>
    <property type="match status" value="1"/>
</dbReference>
<dbReference type="PROSITE" id="PS50157">
    <property type="entry name" value="ZINC_FINGER_C2H2_2"/>
    <property type="match status" value="1"/>
</dbReference>
<keyword evidence="6" id="KW-0238">DNA-binding</keyword>
<dbReference type="Pfam" id="PF22996">
    <property type="entry name" value="C2H2-2nd_BIRD-IDD"/>
    <property type="match status" value="1"/>
</dbReference>
<dbReference type="InterPro" id="IPR031140">
    <property type="entry name" value="IDD1-16"/>
</dbReference>
<feature type="region of interest" description="Disordered" evidence="9">
    <location>
        <begin position="1"/>
        <end position="56"/>
    </location>
</feature>
<feature type="domain" description="C2H2-type" evidence="10">
    <location>
        <begin position="71"/>
        <end position="93"/>
    </location>
</feature>
<evidence type="ECO:0000256" key="4">
    <source>
        <dbReference type="ARBA" id="ARBA00022833"/>
    </source>
</evidence>
<dbReference type="InterPro" id="IPR036236">
    <property type="entry name" value="Znf_C2H2_sf"/>
</dbReference>
<dbReference type="EMBL" id="CACTIH010000199">
    <property type="protein sequence ID" value="CAA2956846.1"/>
    <property type="molecule type" value="Genomic_DNA"/>
</dbReference>
<dbReference type="OrthoDB" id="6354171at2759"/>
<evidence type="ECO:0000256" key="6">
    <source>
        <dbReference type="ARBA" id="ARBA00023125"/>
    </source>
</evidence>
<evidence type="ECO:0000256" key="8">
    <source>
        <dbReference type="PROSITE-ProRule" id="PRU00042"/>
    </source>
</evidence>
<dbReference type="InterPro" id="IPR013087">
    <property type="entry name" value="Znf_C2H2_type"/>
</dbReference>
<accession>A0A8S0PS16</accession>
<dbReference type="FunFam" id="3.30.160.60:FF:000554">
    <property type="entry name" value="protein indeterminate-domain 12-like"/>
    <property type="match status" value="1"/>
</dbReference>
<keyword evidence="2" id="KW-0677">Repeat</keyword>
<dbReference type="GO" id="GO:0003677">
    <property type="term" value="F:DNA binding"/>
    <property type="evidence" value="ECO:0007669"/>
    <property type="project" value="UniProtKB-KW"/>
</dbReference>
<dbReference type="GO" id="GO:0005634">
    <property type="term" value="C:nucleus"/>
    <property type="evidence" value="ECO:0007669"/>
    <property type="project" value="TreeGrafter"/>
</dbReference>
<evidence type="ECO:0000256" key="3">
    <source>
        <dbReference type="ARBA" id="ARBA00022771"/>
    </source>
</evidence>
<evidence type="ECO:0000259" key="10">
    <source>
        <dbReference type="PROSITE" id="PS50157"/>
    </source>
</evidence>
<dbReference type="GO" id="GO:0003700">
    <property type="term" value="F:DNA-binding transcription factor activity"/>
    <property type="evidence" value="ECO:0007669"/>
    <property type="project" value="TreeGrafter"/>
</dbReference>
<name>A0A8S0PS16_OLEEU</name>
<dbReference type="PANTHER" id="PTHR10593">
    <property type="entry name" value="SERINE/THREONINE-PROTEIN KINASE RIO"/>
    <property type="match status" value="1"/>
</dbReference>
<sequence>MSNVTGEDGSFSSGEFQQVQLQNQSQGADSANGSSSRQPPSKKKRNLPGTPDPTADVIALSPKTLMATNRFVCEICSKGFQRDQNLQLHRRGHNLPWKLKQRTVESSRKRVYICPEPSCVHHNPRRALGDLTGIKKHYSRKHGEKKWKCDKCSKKYAVQSDWKAHQKTCGTREYKCDCGTIFSRRDSFITHRAFCDALAEENNKVMNQSLMLPNLEDQMPEQILSNMPTNTSMELSEFTNPLKSVPSELVPIMPFKSMNNMAAGSMFSSNSGNLYGNTRGIPSSSSALQLNNGGQVLGSLANTSATALVQKAAQIGATSSNNTMNSPMMQKRFVSSMPVSDQLSGSRPSLNFHEQSKGTFDTQLLQKSPQELSQLFHSRTGGSALSDMVVDGGMLVDSDPYSAGFLKNVMEQEDSENSGIVQGRMAMVRSPTMNSSLGHNDTMTLDFLGVGGSKGPQNLHEQSLEMEGLNQQRMQVTYPLHQIQLSHGHSDMQNPLWDM</sequence>
<dbReference type="Proteomes" id="UP000594638">
    <property type="component" value="Unassembled WGS sequence"/>
</dbReference>
<dbReference type="InterPro" id="IPR055186">
    <property type="entry name" value="C2H2-2nd_BIRD-IDD"/>
</dbReference>
<feature type="compositionally biased region" description="Polar residues" evidence="9">
    <location>
        <begin position="1"/>
        <end position="33"/>
    </location>
</feature>
<evidence type="ECO:0000256" key="2">
    <source>
        <dbReference type="ARBA" id="ARBA00022737"/>
    </source>
</evidence>
<comment type="caution">
    <text evidence="11">The sequence shown here is derived from an EMBL/GenBank/DDBJ whole genome shotgun (WGS) entry which is preliminary data.</text>
</comment>
<gene>
    <name evidence="11" type="ORF">OLEA9_A030160</name>
</gene>
<keyword evidence="7" id="KW-0804">Transcription</keyword>
<keyword evidence="1" id="KW-0479">Metal-binding</keyword>
<dbReference type="GO" id="GO:0008270">
    <property type="term" value="F:zinc ion binding"/>
    <property type="evidence" value="ECO:0007669"/>
    <property type="project" value="UniProtKB-KW"/>
</dbReference>
<keyword evidence="12" id="KW-1185">Reference proteome</keyword>
<dbReference type="Gramene" id="OE9A030160T1">
    <property type="protein sequence ID" value="OE9A030160C1"/>
    <property type="gene ID" value="OE9A030160"/>
</dbReference>
<keyword evidence="4" id="KW-0862">Zinc</keyword>
<evidence type="ECO:0000256" key="7">
    <source>
        <dbReference type="ARBA" id="ARBA00023163"/>
    </source>
</evidence>
<protein>
    <submittedName>
        <fullName evidence="11">Indeterminate-domain 2-like</fullName>
    </submittedName>
</protein>
<dbReference type="Gene3D" id="3.30.160.60">
    <property type="entry name" value="Classic Zinc Finger"/>
    <property type="match status" value="2"/>
</dbReference>
<evidence type="ECO:0000256" key="5">
    <source>
        <dbReference type="ARBA" id="ARBA00023015"/>
    </source>
</evidence>
<dbReference type="InterPro" id="IPR055185">
    <property type="entry name" value="C2CH-4th_BIRD-IDD"/>
</dbReference>
<dbReference type="PANTHER" id="PTHR10593:SF234">
    <property type="entry name" value="C2H2-TYPE DOMAIN-CONTAINING PROTEIN"/>
    <property type="match status" value="1"/>
</dbReference>
<keyword evidence="5" id="KW-0805">Transcription regulation</keyword>
<dbReference type="AlphaFoldDB" id="A0A8S0PS16"/>
<evidence type="ECO:0000256" key="1">
    <source>
        <dbReference type="ARBA" id="ARBA00022723"/>
    </source>
</evidence>
<proteinExistence type="predicted"/>